<dbReference type="EMBL" id="MK500336">
    <property type="protein sequence ID" value="QBK86807.1"/>
    <property type="molecule type" value="Genomic_DNA"/>
</dbReference>
<keyword evidence="3" id="KW-0378">Hydrolase</keyword>
<feature type="compositionally biased region" description="Basic and acidic residues" evidence="1">
    <location>
        <begin position="142"/>
        <end position="160"/>
    </location>
</feature>
<keyword evidence="3" id="KW-0547">Nucleotide-binding</keyword>
<keyword evidence="3" id="KW-0347">Helicase</keyword>
<feature type="region of interest" description="Disordered" evidence="1">
    <location>
        <begin position="287"/>
        <end position="316"/>
    </location>
</feature>
<dbReference type="InterPro" id="IPR027417">
    <property type="entry name" value="P-loop_NTPase"/>
</dbReference>
<sequence>MDEPVGFDAEEYAPLEVTQFIPEYPSRDDPRFSYLLSKKREFQRLKLGRAAAPRRPGRPALLKHQIFLQRFLSEHTPYDRVLVYHETGVGKTCAALAVQEGMKHRAVQRPALILVKNEALARVFQGELARHCPRTGYVPQPTEKETRDLADLSDVSDPRPPHARAGKHSLFEMRNKAGKLIRWYYLCTRCGKISNAQSWSEKVQWTVWKGDGSGCEHAVTLMQRSHYHRRLRDLVRAFYEIMTYGAFVKNHGNGSDEYFQKHFSNRVIIIDEAHNIRLRPAKSAKTLYGEAPTPDAKEAEAAAKPSKGKSPAGGSLELQNVRRRYRAIYRMLHAARHSKQLLLTATPMWDEAYEIAALMNLIMPAEQALPTRQSTFNELVFDAKTQMLKPAARRTLLAAWRGRVSFLRSAPPNVRRVDMENRTLKPPWVPPPALRVALGRAPNSMYASRMSAFQSRVSAAARSRAQPSQYFDPKTRQMKVRNIPGGHVQRDAREAALLVWPDGSYGIGDAKGGGAPATAFSKHVTRPASKSALFPAGQARYVLSPAVKAKLREKGLAEYSAVFAAILGEIFAHRDQLVFVFTEAVRGAGALLLGQLLTLFGREHGGYAQVNAPPAPDASKRRFAIVTSDAATASTANQVSAILDAFNADDNATGDRIQVIIGGRMISEGITLKNVQQVHTIAYWNFPQLDQATGRAIRHATHDALIRLRAAAGDKTPVVVRMFTHVAVPAAQAPRPAEGPARPESIHEKMVHVSVEKDYRQRQLRRVLKVASVDCPLNYPRNVIAGDRPRSRECDYTDCNYACDGYPRKLRSEARAVWAYSVPADAIDDSTYNLFYAARALADLADRLAALFRQRSAMHFDDIAAAVRRDGGPPVHETLLLQTLEHLVDSRRALRNRLGFAAYLKEEGNVFFLDTTLSGVASYLASTYVAIPLAVEQVPLEELIETRHLERDFRPVKQFCAAASPRDPALRLFAEMSYKTQIILLENAYALRRRGEDSAAIAHVLSSYGGQVVAVAPAGGGGAAEAVHRLYDSEFYGEAYGVTAQHIRASGHTRLFLPREGVWTTIADPEEEERYLEHVRRARTAARAAVSLDKFGFAGTFSAQDQTFRIQVLKEEKPGAAKKKTRAVNRGKACDVSWSDDHLRALFGQAGHLPAANARARSKARETLIAEIEPSQYRGLIPRGWLVDPDWAARGGKAQLKDTVSLDLLRRFSTFGDMDKKALCEELERFLRSEGLVRDIW</sequence>
<reference evidence="3" key="1">
    <citation type="journal article" date="2019" name="MBio">
        <title>Virus Genomes from Deep Sea Sediments Expand the Ocean Megavirome and Support Independent Origins of Viral Gigantism.</title>
        <authorList>
            <person name="Backstrom D."/>
            <person name="Yutin N."/>
            <person name="Jorgensen S.L."/>
            <person name="Dharamshi J."/>
            <person name="Homa F."/>
            <person name="Zaremba-Niedwiedzka K."/>
            <person name="Spang A."/>
            <person name="Wolf Y.I."/>
            <person name="Koonin E.V."/>
            <person name="Ettema T.J."/>
        </authorList>
    </citation>
    <scope>NUCLEOTIDE SEQUENCE</scope>
</reference>
<name>A0A481YV79_9VIRU</name>
<feature type="domain" description="Helicase ATP-binding" evidence="2">
    <location>
        <begin position="57"/>
        <end position="375"/>
    </location>
</feature>
<dbReference type="InterPro" id="IPR014001">
    <property type="entry name" value="Helicase_ATP-bd"/>
</dbReference>
<dbReference type="SUPFAM" id="SSF52540">
    <property type="entry name" value="P-loop containing nucleoside triphosphate hydrolases"/>
    <property type="match status" value="2"/>
</dbReference>
<evidence type="ECO:0000256" key="1">
    <source>
        <dbReference type="SAM" id="MobiDB-lite"/>
    </source>
</evidence>
<accession>A0A481YV79</accession>
<gene>
    <name evidence="3" type="ORF">LCMAC103_01390</name>
</gene>
<protein>
    <submittedName>
        <fullName evidence="3">DEAD/SNF2-like helicase</fullName>
    </submittedName>
</protein>
<organism evidence="3">
    <name type="scientific">Marseillevirus LCMAC103</name>
    <dbReference type="NCBI Taxonomy" id="2506604"/>
    <lineage>
        <taxon>Viruses</taxon>
        <taxon>Varidnaviria</taxon>
        <taxon>Bamfordvirae</taxon>
        <taxon>Nucleocytoviricota</taxon>
        <taxon>Megaviricetes</taxon>
        <taxon>Pimascovirales</taxon>
        <taxon>Pimascovirales incertae sedis</taxon>
        <taxon>Marseilleviridae</taxon>
    </lineage>
</organism>
<dbReference type="GO" id="GO:0004386">
    <property type="term" value="F:helicase activity"/>
    <property type="evidence" value="ECO:0007669"/>
    <property type="project" value="UniProtKB-KW"/>
</dbReference>
<proteinExistence type="predicted"/>
<evidence type="ECO:0000259" key="2">
    <source>
        <dbReference type="SMART" id="SM00487"/>
    </source>
</evidence>
<feature type="region of interest" description="Disordered" evidence="1">
    <location>
        <begin position="135"/>
        <end position="166"/>
    </location>
</feature>
<evidence type="ECO:0000313" key="3">
    <source>
        <dbReference type="EMBL" id="QBK86807.1"/>
    </source>
</evidence>
<keyword evidence="3" id="KW-0067">ATP-binding</keyword>
<feature type="compositionally biased region" description="Low complexity" evidence="1">
    <location>
        <begin position="302"/>
        <end position="315"/>
    </location>
</feature>
<dbReference type="Gene3D" id="3.40.50.300">
    <property type="entry name" value="P-loop containing nucleotide triphosphate hydrolases"/>
    <property type="match status" value="1"/>
</dbReference>
<dbReference type="SMART" id="SM00487">
    <property type="entry name" value="DEXDc"/>
    <property type="match status" value="1"/>
</dbReference>